<dbReference type="PANTHER" id="PTHR11440">
    <property type="entry name" value="LECITHIN-CHOLESTEROL ACYLTRANSFERASE-RELATED"/>
    <property type="match status" value="1"/>
</dbReference>
<dbReference type="Gene3D" id="3.40.50.1820">
    <property type="entry name" value="alpha/beta hydrolase"/>
    <property type="match status" value="1"/>
</dbReference>
<protein>
    <submittedName>
        <fullName evidence="1">Group XV phospholipase A2-like protein</fullName>
    </submittedName>
</protein>
<organism evidence="1 2">
    <name type="scientific">Leptotrombidium deliense</name>
    <dbReference type="NCBI Taxonomy" id="299467"/>
    <lineage>
        <taxon>Eukaryota</taxon>
        <taxon>Metazoa</taxon>
        <taxon>Ecdysozoa</taxon>
        <taxon>Arthropoda</taxon>
        <taxon>Chelicerata</taxon>
        <taxon>Arachnida</taxon>
        <taxon>Acari</taxon>
        <taxon>Acariformes</taxon>
        <taxon>Trombidiformes</taxon>
        <taxon>Prostigmata</taxon>
        <taxon>Anystina</taxon>
        <taxon>Parasitengona</taxon>
        <taxon>Trombiculoidea</taxon>
        <taxon>Trombiculidae</taxon>
        <taxon>Leptotrombidium</taxon>
    </lineage>
</organism>
<evidence type="ECO:0000313" key="2">
    <source>
        <dbReference type="Proteomes" id="UP000288716"/>
    </source>
</evidence>
<dbReference type="STRING" id="299467.A0A443RY86"/>
<accession>A0A443RY86</accession>
<dbReference type="Proteomes" id="UP000288716">
    <property type="component" value="Unassembled WGS sequence"/>
</dbReference>
<dbReference type="InterPro" id="IPR003386">
    <property type="entry name" value="LACT/PDAT_acylTrfase"/>
</dbReference>
<dbReference type="GO" id="GO:0008374">
    <property type="term" value="F:O-acyltransferase activity"/>
    <property type="evidence" value="ECO:0007669"/>
    <property type="project" value="InterPro"/>
</dbReference>
<proteinExistence type="predicted"/>
<dbReference type="SUPFAM" id="SSF53474">
    <property type="entry name" value="alpha/beta-Hydrolases"/>
    <property type="match status" value="1"/>
</dbReference>
<dbReference type="EMBL" id="NCKV01018293">
    <property type="protein sequence ID" value="RWS20327.1"/>
    <property type="molecule type" value="Genomic_DNA"/>
</dbReference>
<dbReference type="VEuPathDB" id="VectorBase:LDEU011713"/>
<comment type="caution">
    <text evidence="1">The sequence shown here is derived from an EMBL/GenBank/DDBJ whole genome shotgun (WGS) entry which is preliminary data.</text>
</comment>
<dbReference type="AlphaFoldDB" id="A0A443RY86"/>
<dbReference type="InterPro" id="IPR029058">
    <property type="entry name" value="AB_hydrolase_fold"/>
</dbReference>
<evidence type="ECO:0000313" key="1">
    <source>
        <dbReference type="EMBL" id="RWS20327.1"/>
    </source>
</evidence>
<sequence>MGHSLGGNFAYIFLKSQSLQWKQKYIRALFTIATPFGGTFKYLYDYLLHDDYPADMFPIVRTAERTYSGMSFLLPKPLVFKNSILISTPEFNYTSDTYEKFFNKIKHSFAYQMYLDANENYKDLQHPGVDVVCIGGLGYRTLRGLVYSTNNFSSKPKVVYGNGDQFVNQESLKACKIWRKTESFTFKFKVIRSDHLSIIKSNAALEVITESIKELN</sequence>
<dbReference type="Pfam" id="PF02450">
    <property type="entry name" value="LCAT"/>
    <property type="match status" value="2"/>
</dbReference>
<dbReference type="OrthoDB" id="190846at2759"/>
<reference evidence="1 2" key="1">
    <citation type="journal article" date="2018" name="Gigascience">
        <title>Genomes of trombidid mites reveal novel predicted allergens and laterally-transferred genes associated with secondary metabolism.</title>
        <authorList>
            <person name="Dong X."/>
            <person name="Chaisiri K."/>
            <person name="Xia D."/>
            <person name="Armstrong S.D."/>
            <person name="Fang Y."/>
            <person name="Donnelly M.J."/>
            <person name="Kadowaki T."/>
            <person name="McGarry J.W."/>
            <person name="Darby A.C."/>
            <person name="Makepeace B.L."/>
        </authorList>
    </citation>
    <scope>NUCLEOTIDE SEQUENCE [LARGE SCALE GENOMIC DNA]</scope>
    <source>
        <strain evidence="1">UoL-UT</strain>
    </source>
</reference>
<name>A0A443RY86_9ACAR</name>
<dbReference type="GO" id="GO:0006629">
    <property type="term" value="P:lipid metabolic process"/>
    <property type="evidence" value="ECO:0007669"/>
    <property type="project" value="InterPro"/>
</dbReference>
<gene>
    <name evidence="1" type="ORF">B4U80_02122</name>
</gene>
<keyword evidence="2" id="KW-1185">Reference proteome</keyword>